<sequence length="283" mass="32511">MNYLIVDNYNETHSKSILEYIFKKYISGQKSGTVSLDDIYSILAIENNREEEYSEAELTESDFSDLVRLRAYPQNPSLNEEYRKASDAAGKSAVLQKAYTQGGYIYLNINPSIQTNYRIQLNTLNNKHSLAVMKTLYEQKVSIHSAKFYARSPQCDKPLKVDKVLIYFDQKQLDTVAEILKSVTGLYTLEALPPFCQLAQTNDRKIYFGMAAEELPGESSFSLERSKDVFQYLTGDIENRMNVSHRIEPGLFLSYDKDPVGFVNSCFDYVKKLIVTIQNWRID</sequence>
<dbReference type="Proteomes" id="UP000260814">
    <property type="component" value="Unassembled WGS sequence"/>
</dbReference>
<reference evidence="1 2" key="1">
    <citation type="submission" date="2018-08" db="EMBL/GenBank/DDBJ databases">
        <title>A genome reference for cultivated species of the human gut microbiota.</title>
        <authorList>
            <person name="Zou Y."/>
            <person name="Xue W."/>
            <person name="Luo G."/>
        </authorList>
    </citation>
    <scope>NUCLEOTIDE SEQUENCE [LARGE SCALE GENOMIC DNA]</scope>
    <source>
        <strain evidence="1 2">OM06-2</strain>
    </source>
</reference>
<dbReference type="EMBL" id="QSTW01000024">
    <property type="protein sequence ID" value="RGM86768.1"/>
    <property type="molecule type" value="Genomic_DNA"/>
</dbReference>
<dbReference type="AlphaFoldDB" id="A0A3E4Z4Z5"/>
<evidence type="ECO:0000313" key="2">
    <source>
        <dbReference type="Proteomes" id="UP000260814"/>
    </source>
</evidence>
<organism evidence="1 2">
    <name type="scientific">Phocaeicola plebeius</name>
    <dbReference type="NCBI Taxonomy" id="310297"/>
    <lineage>
        <taxon>Bacteria</taxon>
        <taxon>Pseudomonadati</taxon>
        <taxon>Bacteroidota</taxon>
        <taxon>Bacteroidia</taxon>
        <taxon>Bacteroidales</taxon>
        <taxon>Bacteroidaceae</taxon>
        <taxon>Phocaeicola</taxon>
    </lineage>
</organism>
<protein>
    <submittedName>
        <fullName evidence="1">Uncharacterized protein</fullName>
    </submittedName>
</protein>
<dbReference type="RefSeq" id="WP_117702711.1">
    <property type="nucleotide sequence ID" value="NZ_QSTW01000024.1"/>
</dbReference>
<gene>
    <name evidence="1" type="ORF">DXB87_14590</name>
</gene>
<accession>A0A3E4Z4Z5</accession>
<evidence type="ECO:0000313" key="1">
    <source>
        <dbReference type="EMBL" id="RGM86768.1"/>
    </source>
</evidence>
<name>A0A3E4Z4Z5_9BACT</name>
<comment type="caution">
    <text evidence="1">The sequence shown here is derived from an EMBL/GenBank/DDBJ whole genome shotgun (WGS) entry which is preliminary data.</text>
</comment>
<proteinExistence type="predicted"/>